<organism evidence="3 4">
    <name type="scientific">Jeotgalibacillus marinus</name>
    <dbReference type="NCBI Taxonomy" id="86667"/>
    <lineage>
        <taxon>Bacteria</taxon>
        <taxon>Bacillati</taxon>
        <taxon>Bacillota</taxon>
        <taxon>Bacilli</taxon>
        <taxon>Bacillales</taxon>
        <taxon>Caryophanaceae</taxon>
        <taxon>Jeotgalibacillus</taxon>
    </lineage>
</organism>
<proteinExistence type="predicted"/>
<dbReference type="SUPFAM" id="SSF46785">
    <property type="entry name" value="Winged helix' DNA-binding domain"/>
    <property type="match status" value="1"/>
</dbReference>
<keyword evidence="4" id="KW-1185">Reference proteome</keyword>
<dbReference type="EMBL" id="JBFMIA010000010">
    <property type="protein sequence ID" value="MEW9502434.1"/>
    <property type="molecule type" value="Genomic_DNA"/>
</dbReference>
<name>A0ABV3Q582_9BACL</name>
<dbReference type="Proteomes" id="UP001556040">
    <property type="component" value="Unassembled WGS sequence"/>
</dbReference>
<evidence type="ECO:0000313" key="3">
    <source>
        <dbReference type="EMBL" id="MEW9502434.1"/>
    </source>
</evidence>
<protein>
    <submittedName>
        <fullName evidence="3">MarR family transcriptional regulator</fullName>
    </submittedName>
</protein>
<dbReference type="InterPro" id="IPR039422">
    <property type="entry name" value="MarR/SlyA-like"/>
</dbReference>
<dbReference type="PANTHER" id="PTHR33164">
    <property type="entry name" value="TRANSCRIPTIONAL REGULATOR, MARR FAMILY"/>
    <property type="match status" value="1"/>
</dbReference>
<reference evidence="3 4" key="1">
    <citation type="journal article" date="1979" name="Int. J. Syst. Evol. Microbiol.">
        <title>Bacillus globisporus subsp. marinus subsp. nov.</title>
        <authorList>
            <person name="Liu H."/>
        </authorList>
    </citation>
    <scope>NUCLEOTIDE SEQUENCE [LARGE SCALE GENOMIC DNA]</scope>
    <source>
        <strain evidence="3 4">DSM 1297</strain>
    </source>
</reference>
<dbReference type="Pfam" id="PF01047">
    <property type="entry name" value="MarR"/>
    <property type="match status" value="1"/>
</dbReference>
<dbReference type="InterPro" id="IPR036390">
    <property type="entry name" value="WH_DNA-bd_sf"/>
</dbReference>
<evidence type="ECO:0000313" key="4">
    <source>
        <dbReference type="Proteomes" id="UP001556040"/>
    </source>
</evidence>
<keyword evidence="1" id="KW-0238">DNA-binding</keyword>
<sequence length="148" mass="17249">MNKRLIEAVELFEDVMVYGTERVMKSLDDPIWKEYSPEQIEVLKMIGKHGQMPAGQLASMQCVHKSAISNRLKKLQEKELVRIVKSTEDQRTKLVELTEAGKEVVKQSDKVLYEYIEKLFSNRIGDEELDQFVMMFRKIKEILKLDGV</sequence>
<dbReference type="RefSeq" id="WP_367779925.1">
    <property type="nucleotide sequence ID" value="NZ_JBFMIA010000010.1"/>
</dbReference>
<evidence type="ECO:0000259" key="2">
    <source>
        <dbReference type="PROSITE" id="PS50995"/>
    </source>
</evidence>
<accession>A0ABV3Q582</accession>
<dbReference type="Gene3D" id="1.10.10.10">
    <property type="entry name" value="Winged helix-like DNA-binding domain superfamily/Winged helix DNA-binding domain"/>
    <property type="match status" value="1"/>
</dbReference>
<gene>
    <name evidence="3" type="ORF">AB1471_11585</name>
</gene>
<evidence type="ECO:0000256" key="1">
    <source>
        <dbReference type="ARBA" id="ARBA00023125"/>
    </source>
</evidence>
<dbReference type="SMART" id="SM00347">
    <property type="entry name" value="HTH_MARR"/>
    <property type="match status" value="1"/>
</dbReference>
<dbReference type="PANTHER" id="PTHR33164:SF102">
    <property type="entry name" value="TRANSCRIPTIONAL REGULATORY PROTEIN"/>
    <property type="match status" value="1"/>
</dbReference>
<dbReference type="InterPro" id="IPR036388">
    <property type="entry name" value="WH-like_DNA-bd_sf"/>
</dbReference>
<dbReference type="PROSITE" id="PS50995">
    <property type="entry name" value="HTH_MARR_2"/>
    <property type="match status" value="1"/>
</dbReference>
<feature type="domain" description="HTH marR-type" evidence="2">
    <location>
        <begin position="1"/>
        <end position="141"/>
    </location>
</feature>
<comment type="caution">
    <text evidence="3">The sequence shown here is derived from an EMBL/GenBank/DDBJ whole genome shotgun (WGS) entry which is preliminary data.</text>
</comment>
<dbReference type="InterPro" id="IPR000835">
    <property type="entry name" value="HTH_MarR-typ"/>
</dbReference>